<evidence type="ECO:0000313" key="1">
    <source>
        <dbReference type="EMBL" id="PNT63988.1"/>
    </source>
</evidence>
<evidence type="ECO:0008006" key="4">
    <source>
        <dbReference type="Google" id="ProtNLM"/>
    </source>
</evidence>
<dbReference type="EMBL" id="CM000883">
    <property type="protein sequence ID" value="PNT63988.1"/>
    <property type="molecule type" value="Genomic_DNA"/>
</dbReference>
<dbReference type="OrthoDB" id="691858at2759"/>
<proteinExistence type="predicted"/>
<reference evidence="1 2" key="1">
    <citation type="journal article" date="2010" name="Nature">
        <title>Genome sequencing and analysis of the model grass Brachypodium distachyon.</title>
        <authorList>
            <consortium name="International Brachypodium Initiative"/>
        </authorList>
    </citation>
    <scope>NUCLEOTIDE SEQUENCE [LARGE SCALE GENOMIC DNA]</scope>
    <source>
        <strain evidence="1 2">Bd21</strain>
    </source>
</reference>
<dbReference type="InParanoid" id="A0A2K2CPL6"/>
<name>A0A2K2CPL6_BRADI</name>
<protein>
    <recommendedName>
        <fullName evidence="4">F-box domain-containing protein</fullName>
    </recommendedName>
</protein>
<evidence type="ECO:0000313" key="2">
    <source>
        <dbReference type="EnsemblPlants" id="PNT63988"/>
    </source>
</evidence>
<reference evidence="1" key="2">
    <citation type="submission" date="2017-06" db="EMBL/GenBank/DDBJ databases">
        <title>WGS assembly of Brachypodium distachyon.</title>
        <authorList>
            <consortium name="The International Brachypodium Initiative"/>
            <person name="Lucas S."/>
            <person name="Harmon-Smith M."/>
            <person name="Lail K."/>
            <person name="Tice H."/>
            <person name="Grimwood J."/>
            <person name="Bruce D."/>
            <person name="Barry K."/>
            <person name="Shu S."/>
            <person name="Lindquist E."/>
            <person name="Wang M."/>
            <person name="Pitluck S."/>
            <person name="Vogel J.P."/>
            <person name="Garvin D.F."/>
            <person name="Mockler T.C."/>
            <person name="Schmutz J."/>
            <person name="Rokhsar D."/>
            <person name="Bevan M.W."/>
        </authorList>
    </citation>
    <scope>NUCLEOTIDE SEQUENCE</scope>
    <source>
        <strain evidence="1">Bd21</strain>
    </source>
</reference>
<gene>
    <name evidence="1" type="ORF">BRADI_4g23252v3</name>
</gene>
<organism evidence="1">
    <name type="scientific">Brachypodium distachyon</name>
    <name type="common">Purple false brome</name>
    <name type="synonym">Trachynia distachya</name>
    <dbReference type="NCBI Taxonomy" id="15368"/>
    <lineage>
        <taxon>Eukaryota</taxon>
        <taxon>Viridiplantae</taxon>
        <taxon>Streptophyta</taxon>
        <taxon>Embryophyta</taxon>
        <taxon>Tracheophyta</taxon>
        <taxon>Spermatophyta</taxon>
        <taxon>Magnoliopsida</taxon>
        <taxon>Liliopsida</taxon>
        <taxon>Poales</taxon>
        <taxon>Poaceae</taxon>
        <taxon>BOP clade</taxon>
        <taxon>Pooideae</taxon>
        <taxon>Stipodae</taxon>
        <taxon>Brachypodieae</taxon>
        <taxon>Brachypodium</taxon>
    </lineage>
</organism>
<evidence type="ECO:0000313" key="3">
    <source>
        <dbReference type="Proteomes" id="UP000008810"/>
    </source>
</evidence>
<sequence length="105" mass="12180">MFDMMAKGCKNKTGAPWSGKDCICVLCPDELLHQVLSLLPADEAMRTFMLSHQYVGPGTWFKSLEKYNKCVNNLIFFCELSPLIDCEFNPYPDVSPYEHFYMLRR</sequence>
<dbReference type="AlphaFoldDB" id="A0A2K2CPL6"/>
<dbReference type="Proteomes" id="UP000008810">
    <property type="component" value="Chromosome 4"/>
</dbReference>
<dbReference type="EnsemblPlants" id="PNT63988">
    <property type="protein sequence ID" value="PNT63988"/>
    <property type="gene ID" value="BRADI_4g23252v3"/>
</dbReference>
<accession>A0A2K2CPL6</accession>
<keyword evidence="3" id="KW-1185">Reference proteome</keyword>
<reference evidence="2" key="3">
    <citation type="submission" date="2018-08" db="UniProtKB">
        <authorList>
            <consortium name="EnsemblPlants"/>
        </authorList>
    </citation>
    <scope>IDENTIFICATION</scope>
    <source>
        <strain evidence="2">cv. Bd21</strain>
    </source>
</reference>
<dbReference type="Gramene" id="PNT63988">
    <property type="protein sequence ID" value="PNT63988"/>
    <property type="gene ID" value="BRADI_4g23252v3"/>
</dbReference>